<keyword evidence="2" id="KW-1185">Reference proteome</keyword>
<reference evidence="1 2" key="1">
    <citation type="submission" date="2020-06" db="EMBL/GenBank/DDBJ databases">
        <authorList>
            <person name="Qiu C."/>
            <person name="Liu Z."/>
        </authorList>
    </citation>
    <scope>NUCLEOTIDE SEQUENCE [LARGE SCALE GENOMIC DNA]</scope>
    <source>
        <strain evidence="1 2">EM 1</strain>
    </source>
</reference>
<evidence type="ECO:0000313" key="1">
    <source>
        <dbReference type="EMBL" id="NVO76487.1"/>
    </source>
</evidence>
<dbReference type="SUPFAM" id="SSF53756">
    <property type="entry name" value="UDP-Glycosyltransferase/glycogen phosphorylase"/>
    <property type="match status" value="1"/>
</dbReference>
<keyword evidence="1" id="KW-0808">Transferase</keyword>
<dbReference type="Proteomes" id="UP000588051">
    <property type="component" value="Unassembled WGS sequence"/>
</dbReference>
<sequence>MRLIYFAPVPYMSYWQRPHFMIRSLLGRTYREIYWIDPTITRLPRWSDLRRPEAKKEHLAAEPLLKGLHVLKPGGLPIEPLPGINLVNDYFSWRQIKSQLRALNVDQTWDIGIGRPSRLALWAVRSLPVRAAFMDVMDDFPAFYQGLSRASMKRTENALLAQCDYFFCSEQSLIGKLQQSGLRKPVNLVPNGYDMQRLPAISSSPKSNTIGFVGTIAGWFDWKIVIEMARALPQVNIRLIGPRVGHVPLHLPANIELLPPCLVADAIRHSQEFRVGLIPFLNNQLTESVDPIKYYELRALGVPVWSTAFGSMKNRLQEQGVSHIHSGTDWQKLWTSLPATNPDMQHIQSFRDSHDWEQRFRDIPAWLGLASASRD</sequence>
<proteinExistence type="predicted"/>
<evidence type="ECO:0000313" key="2">
    <source>
        <dbReference type="Proteomes" id="UP000588051"/>
    </source>
</evidence>
<gene>
    <name evidence="1" type="ORF">HV832_01400</name>
</gene>
<dbReference type="EMBL" id="JABXYJ010000001">
    <property type="protein sequence ID" value="NVO76487.1"/>
    <property type="molecule type" value="Genomic_DNA"/>
</dbReference>
<comment type="caution">
    <text evidence="1">The sequence shown here is derived from an EMBL/GenBank/DDBJ whole genome shotgun (WGS) entry which is preliminary data.</text>
</comment>
<name>A0A850QCE7_9BURK</name>
<protein>
    <submittedName>
        <fullName evidence="1">Glycosyl transferase</fullName>
    </submittedName>
</protein>
<dbReference type="GO" id="GO:0016740">
    <property type="term" value="F:transferase activity"/>
    <property type="evidence" value="ECO:0007669"/>
    <property type="project" value="UniProtKB-KW"/>
</dbReference>
<dbReference type="RefSeq" id="WP_176801753.1">
    <property type="nucleotide sequence ID" value="NZ_JABXYJ010000001.1"/>
</dbReference>
<organism evidence="1 2">
    <name type="scientific">Undibacterium oligocarboniphilum</name>
    <dbReference type="NCBI Taxonomy" id="666702"/>
    <lineage>
        <taxon>Bacteria</taxon>
        <taxon>Pseudomonadati</taxon>
        <taxon>Pseudomonadota</taxon>
        <taxon>Betaproteobacteria</taxon>
        <taxon>Burkholderiales</taxon>
        <taxon>Oxalobacteraceae</taxon>
        <taxon>Undibacterium</taxon>
    </lineage>
</organism>
<dbReference type="Gene3D" id="3.40.50.2000">
    <property type="entry name" value="Glycogen Phosphorylase B"/>
    <property type="match status" value="1"/>
</dbReference>
<dbReference type="AlphaFoldDB" id="A0A850QCE7"/>
<accession>A0A850QCE7</accession>